<name>A0ABW8UYJ7_9RHOB</name>
<protein>
    <submittedName>
        <fullName evidence="3">Uncharacterized protein</fullName>
    </submittedName>
</protein>
<sequence length="92" mass="10214">MTHALFPDNDPSERRKIKRPRMSDADGTREGGLTFVIVFIVGFVVATVAHPAALTSFWVWFFLLLMCVAVAVGVQRGVAHLYGYVEDGDDEE</sequence>
<evidence type="ECO:0000313" key="4">
    <source>
        <dbReference type="Proteomes" id="UP001627408"/>
    </source>
</evidence>
<dbReference type="Proteomes" id="UP001627408">
    <property type="component" value="Unassembled WGS sequence"/>
</dbReference>
<feature type="transmembrane region" description="Helical" evidence="2">
    <location>
        <begin position="31"/>
        <end position="51"/>
    </location>
</feature>
<gene>
    <name evidence="3" type="ORF">ACERZ8_14845</name>
</gene>
<dbReference type="RefSeq" id="WP_407592925.1">
    <property type="nucleotide sequence ID" value="NZ_JBHDIY010000002.1"/>
</dbReference>
<keyword evidence="2" id="KW-1133">Transmembrane helix</keyword>
<evidence type="ECO:0000313" key="3">
    <source>
        <dbReference type="EMBL" id="MFL4471094.1"/>
    </source>
</evidence>
<evidence type="ECO:0000256" key="1">
    <source>
        <dbReference type="SAM" id="MobiDB-lite"/>
    </source>
</evidence>
<comment type="caution">
    <text evidence="3">The sequence shown here is derived from an EMBL/GenBank/DDBJ whole genome shotgun (WGS) entry which is preliminary data.</text>
</comment>
<keyword evidence="4" id="KW-1185">Reference proteome</keyword>
<reference evidence="3 4" key="1">
    <citation type="submission" date="2024-08" db="EMBL/GenBank/DDBJ databases">
        <title>Tateyamaria sp. nov., isolated from marine algae.</title>
        <authorList>
            <person name="Choi B.J."/>
            <person name="Kim J.M."/>
            <person name="Lee J.K."/>
            <person name="Choi D.G."/>
            <person name="Bayburt H."/>
            <person name="Baek J.H."/>
            <person name="Han D.M."/>
            <person name="Jeon C.O."/>
        </authorList>
    </citation>
    <scope>NUCLEOTIDE SEQUENCE [LARGE SCALE GENOMIC DNA]</scope>
    <source>
        <strain evidence="3 4">KMU-156</strain>
    </source>
</reference>
<proteinExistence type="predicted"/>
<accession>A0ABW8UYJ7</accession>
<dbReference type="EMBL" id="JBHDIY010000002">
    <property type="protein sequence ID" value="MFL4471094.1"/>
    <property type="molecule type" value="Genomic_DNA"/>
</dbReference>
<evidence type="ECO:0000256" key="2">
    <source>
        <dbReference type="SAM" id="Phobius"/>
    </source>
</evidence>
<organism evidence="3 4">
    <name type="scientific">Tateyamaria armeniaca</name>
    <dbReference type="NCBI Taxonomy" id="2518930"/>
    <lineage>
        <taxon>Bacteria</taxon>
        <taxon>Pseudomonadati</taxon>
        <taxon>Pseudomonadota</taxon>
        <taxon>Alphaproteobacteria</taxon>
        <taxon>Rhodobacterales</taxon>
        <taxon>Roseobacteraceae</taxon>
        <taxon>Tateyamaria</taxon>
    </lineage>
</organism>
<keyword evidence="2" id="KW-0472">Membrane</keyword>
<feature type="region of interest" description="Disordered" evidence="1">
    <location>
        <begin position="1"/>
        <end position="28"/>
    </location>
</feature>
<keyword evidence="2" id="KW-0812">Transmembrane</keyword>
<feature type="transmembrane region" description="Helical" evidence="2">
    <location>
        <begin position="57"/>
        <end position="74"/>
    </location>
</feature>